<dbReference type="AlphaFoldDB" id="G4CR48"/>
<dbReference type="STRING" id="1030841.HMPREF9370_1558"/>
<gene>
    <name evidence="1" type="ORF">HMPREF9370_1558</name>
</gene>
<organism evidence="1 2">
    <name type="scientific">Neisseria wadsworthii 9715</name>
    <dbReference type="NCBI Taxonomy" id="1030841"/>
    <lineage>
        <taxon>Bacteria</taxon>
        <taxon>Pseudomonadati</taxon>
        <taxon>Pseudomonadota</taxon>
        <taxon>Betaproteobacteria</taxon>
        <taxon>Neisseriales</taxon>
        <taxon>Neisseriaceae</taxon>
        <taxon>Neisseria</taxon>
    </lineage>
</organism>
<dbReference type="Proteomes" id="UP000005336">
    <property type="component" value="Unassembled WGS sequence"/>
</dbReference>
<comment type="caution">
    <text evidence="1">The sequence shown here is derived from an EMBL/GenBank/DDBJ whole genome shotgun (WGS) entry which is preliminary data.</text>
</comment>
<keyword evidence="2" id="KW-1185">Reference proteome</keyword>
<dbReference type="EMBL" id="AGAZ01000057">
    <property type="protein sequence ID" value="EGZ45608.1"/>
    <property type="molecule type" value="Genomic_DNA"/>
</dbReference>
<proteinExistence type="predicted"/>
<accession>G4CR48</accession>
<evidence type="ECO:0000313" key="1">
    <source>
        <dbReference type="EMBL" id="EGZ45608.1"/>
    </source>
</evidence>
<name>G4CR48_9NEIS</name>
<protein>
    <submittedName>
        <fullName evidence="1">Uncharacterized protein</fullName>
    </submittedName>
</protein>
<reference evidence="1 2" key="1">
    <citation type="submission" date="2011-06" db="EMBL/GenBank/DDBJ databases">
        <authorList>
            <person name="Muzny D."/>
            <person name="Qin X."/>
            <person name="Deng J."/>
            <person name="Jiang H."/>
            <person name="Liu Y."/>
            <person name="Qu J."/>
            <person name="Song X.-Z."/>
            <person name="Zhang L."/>
            <person name="Thornton R."/>
            <person name="Coyle M."/>
            <person name="Francisco L."/>
            <person name="Jackson L."/>
            <person name="Javaid M."/>
            <person name="Korchina V."/>
            <person name="Kovar C."/>
            <person name="Mata R."/>
            <person name="Mathew T."/>
            <person name="Ngo R."/>
            <person name="Nguyen L."/>
            <person name="Nguyen N."/>
            <person name="Okwuonu G."/>
            <person name="Ongeri F."/>
            <person name="Pham C."/>
            <person name="Simmons D."/>
            <person name="Wilczek-Boney K."/>
            <person name="Hale W."/>
            <person name="Jakkamsetti A."/>
            <person name="Pham P."/>
            <person name="Ruth R."/>
            <person name="San Lucas F."/>
            <person name="Warren J."/>
            <person name="Zhang J."/>
            <person name="Zhao Z."/>
            <person name="Zhou C."/>
            <person name="Zhu D."/>
            <person name="Lee S."/>
            <person name="Bess C."/>
            <person name="Blankenburg K."/>
            <person name="Forbes L."/>
            <person name="Fu Q."/>
            <person name="Gubbala S."/>
            <person name="Hirani K."/>
            <person name="Jayaseelan J.C."/>
            <person name="Lara F."/>
            <person name="Munidasa M."/>
            <person name="Palculict T."/>
            <person name="Patil S."/>
            <person name="Pu L.-L."/>
            <person name="Saada N."/>
            <person name="Tang L."/>
            <person name="Weissenberger G."/>
            <person name="Zhu Y."/>
            <person name="Hemphill L."/>
            <person name="Shang Y."/>
            <person name="Youmans B."/>
            <person name="Ayvaz T."/>
            <person name="Ross M."/>
            <person name="Santibanez J."/>
            <person name="Aqrawi P."/>
            <person name="Gross S."/>
            <person name="Joshi V."/>
            <person name="Fowler G."/>
            <person name="Nazareth L."/>
            <person name="Reid J."/>
            <person name="Worley K."/>
            <person name="Petrosino J."/>
            <person name="Highlander S."/>
            <person name="Gibbs R."/>
        </authorList>
    </citation>
    <scope>NUCLEOTIDE SEQUENCE [LARGE SCALE GENOMIC DNA]</scope>
    <source>
        <strain evidence="1 2">9715</strain>
    </source>
</reference>
<sequence length="39" mass="4415">MCNACLKACNAHFLTPACVWYKISGIFYRFIQTAAHGTY</sequence>
<evidence type="ECO:0000313" key="2">
    <source>
        <dbReference type="Proteomes" id="UP000005336"/>
    </source>
</evidence>
<dbReference type="HOGENOM" id="CLU_3313402_0_0_4"/>
<dbReference type="PATRIC" id="fig|1030841.3.peg.1539"/>